<proteinExistence type="inferred from homology"/>
<dbReference type="SMART" id="SM00098">
    <property type="entry name" value="alkPPc"/>
    <property type="match status" value="1"/>
</dbReference>
<name>A0A1S9RTE4_PENBI</name>
<comment type="similarity">
    <text evidence="4">Belongs to the alkaline phosphatase family.</text>
</comment>
<feature type="binding site" evidence="3">
    <location>
        <position position="618"/>
    </location>
    <ligand>
        <name>Zn(2+)</name>
        <dbReference type="ChEBI" id="CHEBI:29105"/>
        <label>2</label>
    </ligand>
</feature>
<feature type="binding site" evidence="3">
    <location>
        <position position="613"/>
    </location>
    <ligand>
        <name>Mg(2+)</name>
        <dbReference type="ChEBI" id="CHEBI:18420"/>
    </ligand>
</feature>
<dbReference type="InterPro" id="IPR001952">
    <property type="entry name" value="Alkaline_phosphatase"/>
</dbReference>
<keyword evidence="3" id="KW-0862">Zinc</keyword>
<dbReference type="Proteomes" id="UP000190744">
    <property type="component" value="Unassembled WGS sequence"/>
</dbReference>
<feature type="binding site" evidence="3">
    <location>
        <position position="622"/>
    </location>
    <ligand>
        <name>Zn(2+)</name>
        <dbReference type="ChEBI" id="CHEBI:29105"/>
        <label>2</label>
    </ligand>
</feature>
<accession>A0A1S9RTE4</accession>
<dbReference type="GO" id="GO:0004035">
    <property type="term" value="F:alkaline phosphatase activity"/>
    <property type="evidence" value="ECO:0007669"/>
    <property type="project" value="UniProtKB-EC"/>
</dbReference>
<dbReference type="Pfam" id="PF00245">
    <property type="entry name" value="Alk_phosphatase"/>
    <property type="match status" value="1"/>
</dbReference>
<dbReference type="PANTHER" id="PTHR11596:SF72">
    <property type="entry name" value="ALKALINE PHOSPHATASE"/>
    <property type="match status" value="1"/>
</dbReference>
<feature type="binding site" evidence="3">
    <location>
        <position position="351"/>
    </location>
    <ligand>
        <name>Zn(2+)</name>
        <dbReference type="ChEBI" id="CHEBI:29105"/>
        <label>2</label>
    </ligand>
</feature>
<dbReference type="PRINTS" id="PR00113">
    <property type="entry name" value="ALKPHPHTASE"/>
</dbReference>
<feature type="binding site" evidence="3">
    <location>
        <position position="462"/>
    </location>
    <ligand>
        <name>Mg(2+)</name>
        <dbReference type="ChEBI" id="CHEBI:18420"/>
    </ligand>
</feature>
<keyword evidence="3" id="KW-0460">Magnesium</keyword>
<evidence type="ECO:0000256" key="3">
    <source>
        <dbReference type="PIRSR" id="PIRSR601952-2"/>
    </source>
</evidence>
<feature type="binding site" evidence="3">
    <location>
        <position position="664"/>
    </location>
    <ligand>
        <name>Zn(2+)</name>
        <dbReference type="ChEBI" id="CHEBI:29105"/>
        <label>2</label>
    </ligand>
</feature>
<sequence length="830" mass="92019">MHSKSSFERLERVELYFANGLSRIKAHHQAGSIESLPNPPGKRRAKTLSLGKKPPKTSKTLKLSRQRTRALHVHILLEHHLLSPVALFKRVDIPQREEPLASIRSQHAGDLIVCFLEACSAIQLTGNPISGIRIVQFWAGDFKRSSLTSPLLAVLLSLPPTPRHLLPYNPLRSDQQAKMQVLSSLFVLAAVTSFTAAQTHQRLGGCPDLGCVFPPDQADFLAGQFFDIRLEVHSPVNGSEARVGEPDPNFTFTIAKKGHEAVSATKFFKQDEPKLERWDFSWYEDRFAEDALTPSVVNVTSKIFRRVALYEPGEYEATLTYYGTRKTVANWLVREMPTKRRAKNVILFIGDGMTTNMITAARLIGHKSINGKYMSKMALDKFPVLGHQMTHSMDSFITDSANSATALYSGHKTTVNALNVYVDSSKNPFDDPKFETIAEIFRRQHPKAGVGILSTAFLADATPAALTAHTSKRGEYDHVISTFYEGLTNYTWTEWTGPDVLLGAGAENFLKSEEAKREYYDLFAKKNYNIAWNKTALQKAADGDKLLGVFSKSNLPVWLDRNVYTANLLNQTNYPDGSGRDADDLPGLKEMTLKAIDVLHKRSGKEGWFMMAEAASIDKQMHTLDYDRALGDLLELDDTVSATINKLKCMGELEDTLIIVTADHGHGFDVTGSVDTKYMEAQHDDRSKRKAIGNYENSGLSQYTVGGPNALRYSEGVHFPSHWDPRYTLHAGLAAFPDHRENYEVHKDGPRTPAVSAKGDKMGSVANYKDAVTGYLINGTLPVDATQGVHSLTDVPVFARGPCQELFGGVINSIDVFFGMAECLGLSESK</sequence>
<evidence type="ECO:0000313" key="6">
    <source>
        <dbReference type="EMBL" id="OOQ88782.1"/>
    </source>
</evidence>
<comment type="caution">
    <text evidence="6">The sequence shown here is derived from an EMBL/GenBank/DDBJ whole genome shotgun (WGS) entry which is preliminary data.</text>
</comment>
<protein>
    <recommendedName>
        <fullName evidence="1">alkaline phosphatase</fullName>
        <ecNumber evidence="1">3.1.3.1</ecNumber>
    </recommendedName>
</protein>
<dbReference type="EC" id="3.1.3.1" evidence="1"/>
<comment type="cofactor">
    <cofactor evidence="3">
        <name>Mg(2+)</name>
        <dbReference type="ChEBI" id="CHEBI:18420"/>
    </cofactor>
    <text evidence="3">Binds 1 Mg(2+) ion.</text>
</comment>
<comment type="cofactor">
    <cofactor evidence="3">
        <name>Zn(2+)</name>
        <dbReference type="ChEBI" id="CHEBI:29105"/>
    </cofactor>
    <text evidence="3">Binds 2 Zn(2+) ions.</text>
</comment>
<dbReference type="GO" id="GO:0046872">
    <property type="term" value="F:metal ion binding"/>
    <property type="evidence" value="ECO:0007669"/>
    <property type="project" value="UniProtKB-KW"/>
</dbReference>
<dbReference type="CDD" id="cd16012">
    <property type="entry name" value="ALP"/>
    <property type="match status" value="1"/>
</dbReference>
<feature type="binding site" evidence="3">
    <location>
        <position position="460"/>
    </location>
    <ligand>
        <name>Mg(2+)</name>
        <dbReference type="ChEBI" id="CHEBI:18420"/>
    </ligand>
</feature>
<feature type="active site" description="Phosphoserine intermediate" evidence="2">
    <location>
        <position position="400"/>
    </location>
</feature>
<evidence type="ECO:0000313" key="7">
    <source>
        <dbReference type="Proteomes" id="UP000190744"/>
    </source>
</evidence>
<feature type="binding site" evidence="3">
    <location>
        <position position="663"/>
    </location>
    <ligand>
        <name>Zn(2+)</name>
        <dbReference type="ChEBI" id="CHEBI:29105"/>
        <label>2</label>
    </ligand>
</feature>
<evidence type="ECO:0000256" key="4">
    <source>
        <dbReference type="RuleBase" id="RU003946"/>
    </source>
</evidence>
<keyword evidence="3" id="KW-0479">Metal-binding</keyword>
<feature type="binding site" evidence="3">
    <location>
        <position position="790"/>
    </location>
    <ligand>
        <name>Zn(2+)</name>
        <dbReference type="ChEBI" id="CHEBI:29105"/>
        <label>2</label>
    </ligand>
</feature>
<evidence type="ECO:0000256" key="2">
    <source>
        <dbReference type="PIRSR" id="PIRSR601952-1"/>
    </source>
</evidence>
<reference evidence="7" key="1">
    <citation type="submission" date="2015-09" db="EMBL/GenBank/DDBJ databases">
        <authorList>
            <person name="Fill T.P."/>
            <person name="Baretta J.F."/>
            <person name="de Almeida L.G."/>
            <person name="Rocha M."/>
            <person name="de Souza D.H."/>
            <person name="Malavazi I."/>
            <person name="Cerdeira L.T."/>
            <person name="Hong H."/>
            <person name="Samborskyy M."/>
            <person name="de Vasconcelos A.T."/>
            <person name="Leadlay P."/>
            <person name="Rodrigues-Filho E."/>
        </authorList>
    </citation>
    <scope>NUCLEOTIDE SEQUENCE [LARGE SCALE GENOMIC DNA]</scope>
    <source>
        <strain evidence="7">LaBioMMi 136</strain>
    </source>
</reference>
<dbReference type="EMBL" id="LJBN01000117">
    <property type="protein sequence ID" value="OOQ88782.1"/>
    <property type="molecule type" value="Genomic_DNA"/>
</dbReference>
<dbReference type="InterPro" id="IPR017850">
    <property type="entry name" value="Alkaline_phosphatase_core_sf"/>
</dbReference>
<organism evidence="6 7">
    <name type="scientific">Penicillium brasilianum</name>
    <dbReference type="NCBI Taxonomy" id="104259"/>
    <lineage>
        <taxon>Eukaryota</taxon>
        <taxon>Fungi</taxon>
        <taxon>Dikarya</taxon>
        <taxon>Ascomycota</taxon>
        <taxon>Pezizomycotina</taxon>
        <taxon>Eurotiomycetes</taxon>
        <taxon>Eurotiomycetidae</taxon>
        <taxon>Eurotiales</taxon>
        <taxon>Aspergillaceae</taxon>
        <taxon>Penicillium</taxon>
    </lineage>
</organism>
<evidence type="ECO:0000256" key="1">
    <source>
        <dbReference type="ARBA" id="ARBA00012647"/>
    </source>
</evidence>
<dbReference type="Gene3D" id="3.40.720.10">
    <property type="entry name" value="Alkaline Phosphatase, subunit A"/>
    <property type="match status" value="1"/>
</dbReference>
<dbReference type="SUPFAM" id="SSF53649">
    <property type="entry name" value="Alkaline phosphatase-like"/>
    <property type="match status" value="1"/>
</dbReference>
<dbReference type="PANTHER" id="PTHR11596">
    <property type="entry name" value="ALKALINE PHOSPHATASE"/>
    <property type="match status" value="1"/>
</dbReference>
<feature type="binding site" evidence="3">
    <location>
        <position position="351"/>
    </location>
    <ligand>
        <name>Mg(2+)</name>
        <dbReference type="ChEBI" id="CHEBI:18420"/>
    </ligand>
</feature>
<feature type="region of interest" description="Disordered" evidence="5">
    <location>
        <begin position="30"/>
        <end position="59"/>
    </location>
</feature>
<evidence type="ECO:0000256" key="5">
    <source>
        <dbReference type="SAM" id="MobiDB-lite"/>
    </source>
</evidence>
<dbReference type="AlphaFoldDB" id="A0A1S9RTE4"/>
<gene>
    <name evidence="6" type="ORF">PEBR_11423</name>
</gene>